<dbReference type="EMBL" id="RXIC02000024">
    <property type="protein sequence ID" value="KAB1209006.1"/>
    <property type="molecule type" value="Genomic_DNA"/>
</dbReference>
<reference evidence="1 2" key="1">
    <citation type="journal article" date="2019" name="Plant Biotechnol. J.">
        <title>The red bayberry genome and genetic basis of sex determination.</title>
        <authorList>
            <person name="Jia H.M."/>
            <person name="Jia H.J."/>
            <person name="Cai Q.L."/>
            <person name="Wang Y."/>
            <person name="Zhao H.B."/>
            <person name="Yang W.F."/>
            <person name="Wang G.Y."/>
            <person name="Li Y.H."/>
            <person name="Zhan D.L."/>
            <person name="Shen Y.T."/>
            <person name="Niu Q.F."/>
            <person name="Chang L."/>
            <person name="Qiu J."/>
            <person name="Zhao L."/>
            <person name="Xie H.B."/>
            <person name="Fu W.Y."/>
            <person name="Jin J."/>
            <person name="Li X.W."/>
            <person name="Jiao Y."/>
            <person name="Zhou C.C."/>
            <person name="Tu T."/>
            <person name="Chai C.Y."/>
            <person name="Gao J.L."/>
            <person name="Fan L.J."/>
            <person name="van de Weg E."/>
            <person name="Wang J.Y."/>
            <person name="Gao Z.S."/>
        </authorList>
    </citation>
    <scope>NUCLEOTIDE SEQUENCE [LARGE SCALE GENOMIC DNA]</scope>
    <source>
        <tissue evidence="1">Leaves</tissue>
    </source>
</reference>
<dbReference type="Proteomes" id="UP000516437">
    <property type="component" value="Chromosome 6"/>
</dbReference>
<dbReference type="GO" id="GO:0009451">
    <property type="term" value="P:RNA modification"/>
    <property type="evidence" value="ECO:0007669"/>
    <property type="project" value="InterPro"/>
</dbReference>
<dbReference type="InterPro" id="IPR011990">
    <property type="entry name" value="TPR-like_helical_dom_sf"/>
</dbReference>
<keyword evidence="2" id="KW-1185">Reference proteome</keyword>
<evidence type="ECO:0000313" key="2">
    <source>
        <dbReference type="Proteomes" id="UP000516437"/>
    </source>
</evidence>
<protein>
    <submittedName>
        <fullName evidence="1">Uncharacterized protein</fullName>
    </submittedName>
</protein>
<gene>
    <name evidence="1" type="ORF">CJ030_MR6G010477</name>
</gene>
<dbReference type="InterPro" id="IPR046960">
    <property type="entry name" value="PPR_At4g14850-like_plant"/>
</dbReference>
<comment type="caution">
    <text evidence="1">The sequence shown here is derived from an EMBL/GenBank/DDBJ whole genome shotgun (WGS) entry which is preliminary data.</text>
</comment>
<dbReference type="AlphaFoldDB" id="A0A6A1VA18"/>
<accession>A0A6A1VA18</accession>
<dbReference type="Gene3D" id="1.25.40.10">
    <property type="entry name" value="Tetratricopeptide repeat domain"/>
    <property type="match status" value="1"/>
</dbReference>
<name>A0A6A1VA18_9ROSI</name>
<sequence length="112" mass="12123">MDIATSVFPELHERDVMTSTALIVGLNQQPFPLLGASKPVGCSHAGFVDEGISHFNSMSKIHGIQPSVEHYTCMVDKLGRTGRGGCRLPAKSTAILRLQKKQLKLKKLGTHG</sequence>
<dbReference type="PANTHER" id="PTHR47926">
    <property type="entry name" value="PENTATRICOPEPTIDE REPEAT-CONTAINING PROTEIN"/>
    <property type="match status" value="1"/>
</dbReference>
<dbReference type="GO" id="GO:0003723">
    <property type="term" value="F:RNA binding"/>
    <property type="evidence" value="ECO:0007669"/>
    <property type="project" value="InterPro"/>
</dbReference>
<dbReference type="OrthoDB" id="185373at2759"/>
<proteinExistence type="predicted"/>
<evidence type="ECO:0000313" key="1">
    <source>
        <dbReference type="EMBL" id="KAB1209006.1"/>
    </source>
</evidence>
<organism evidence="1 2">
    <name type="scientific">Morella rubra</name>
    <name type="common">Chinese bayberry</name>
    <dbReference type="NCBI Taxonomy" id="262757"/>
    <lineage>
        <taxon>Eukaryota</taxon>
        <taxon>Viridiplantae</taxon>
        <taxon>Streptophyta</taxon>
        <taxon>Embryophyta</taxon>
        <taxon>Tracheophyta</taxon>
        <taxon>Spermatophyta</taxon>
        <taxon>Magnoliopsida</taxon>
        <taxon>eudicotyledons</taxon>
        <taxon>Gunneridae</taxon>
        <taxon>Pentapetalae</taxon>
        <taxon>rosids</taxon>
        <taxon>fabids</taxon>
        <taxon>Fagales</taxon>
        <taxon>Myricaceae</taxon>
        <taxon>Morella</taxon>
    </lineage>
</organism>